<dbReference type="GO" id="GO:0046914">
    <property type="term" value="F:transition metal ion binding"/>
    <property type="evidence" value="ECO:0007669"/>
    <property type="project" value="InterPro"/>
</dbReference>
<keyword evidence="5" id="KW-1185">Reference proteome</keyword>
<protein>
    <recommendedName>
        <fullName evidence="3">Ferrous iron transporter FeoA-like domain-containing protein</fullName>
    </recommendedName>
</protein>
<dbReference type="EMBL" id="BOMQ01000098">
    <property type="protein sequence ID" value="GIE54266.1"/>
    <property type="molecule type" value="Genomic_DNA"/>
</dbReference>
<dbReference type="PANTHER" id="PTHR42954">
    <property type="entry name" value="FE(2+) TRANSPORT PROTEIN A"/>
    <property type="match status" value="1"/>
</dbReference>
<feature type="compositionally biased region" description="Basic and acidic residues" evidence="2">
    <location>
        <begin position="1"/>
        <end position="26"/>
    </location>
</feature>
<proteinExistence type="predicted"/>
<feature type="region of interest" description="Disordered" evidence="2">
    <location>
        <begin position="34"/>
        <end position="53"/>
    </location>
</feature>
<comment type="caution">
    <text evidence="4">The sequence shown here is derived from an EMBL/GenBank/DDBJ whole genome shotgun (WGS) entry which is preliminary data.</text>
</comment>
<evidence type="ECO:0000313" key="4">
    <source>
        <dbReference type="EMBL" id="GIE54266.1"/>
    </source>
</evidence>
<feature type="compositionally biased region" description="Low complexity" evidence="2">
    <location>
        <begin position="42"/>
        <end position="53"/>
    </location>
</feature>
<sequence>MSHRTRDAGSRKTRDQGHGSAARREISLPLQMGTGWESPMIRSRPAARTADAATRSLATLDPGASATVAYVAAPTPATATRLADLGFTPGAVVRVLRRAPLRDPVIYRVKDYELCLRREQAACVHVVEARR</sequence>
<gene>
    <name evidence="4" type="ORF">Ani05nite_78000</name>
</gene>
<dbReference type="InterPro" id="IPR008988">
    <property type="entry name" value="Transcriptional_repressor_C"/>
</dbReference>
<dbReference type="Proteomes" id="UP000647172">
    <property type="component" value="Unassembled WGS sequence"/>
</dbReference>
<evidence type="ECO:0000313" key="5">
    <source>
        <dbReference type="Proteomes" id="UP000647172"/>
    </source>
</evidence>
<evidence type="ECO:0000259" key="3">
    <source>
        <dbReference type="SMART" id="SM00899"/>
    </source>
</evidence>
<feature type="domain" description="Ferrous iron transporter FeoA-like" evidence="3">
    <location>
        <begin position="55"/>
        <end position="128"/>
    </location>
</feature>
<dbReference type="InterPro" id="IPR052713">
    <property type="entry name" value="FeoA"/>
</dbReference>
<dbReference type="SMART" id="SM00899">
    <property type="entry name" value="FeoA"/>
    <property type="match status" value="1"/>
</dbReference>
<dbReference type="Gene3D" id="2.30.30.90">
    <property type="match status" value="1"/>
</dbReference>
<dbReference type="InterPro" id="IPR007167">
    <property type="entry name" value="Fe-transptr_FeoA-like"/>
</dbReference>
<accession>A0A919JP87</accession>
<feature type="region of interest" description="Disordered" evidence="2">
    <location>
        <begin position="1"/>
        <end position="29"/>
    </location>
</feature>
<dbReference type="Pfam" id="PF04023">
    <property type="entry name" value="FeoA"/>
    <property type="match status" value="1"/>
</dbReference>
<reference evidence="4" key="1">
    <citation type="submission" date="2021-01" db="EMBL/GenBank/DDBJ databases">
        <title>Whole genome shotgun sequence of Actinoplanes nipponensis NBRC 14063.</title>
        <authorList>
            <person name="Komaki H."/>
            <person name="Tamura T."/>
        </authorList>
    </citation>
    <scope>NUCLEOTIDE SEQUENCE</scope>
    <source>
        <strain evidence="4">NBRC 14063</strain>
    </source>
</reference>
<dbReference type="AlphaFoldDB" id="A0A919JP87"/>
<dbReference type="InterPro" id="IPR038157">
    <property type="entry name" value="FeoA_core_dom"/>
</dbReference>
<organism evidence="4 5">
    <name type="scientific">Actinoplanes nipponensis</name>
    <dbReference type="NCBI Taxonomy" id="135950"/>
    <lineage>
        <taxon>Bacteria</taxon>
        <taxon>Bacillati</taxon>
        <taxon>Actinomycetota</taxon>
        <taxon>Actinomycetes</taxon>
        <taxon>Micromonosporales</taxon>
        <taxon>Micromonosporaceae</taxon>
        <taxon>Actinoplanes</taxon>
    </lineage>
</organism>
<evidence type="ECO:0000256" key="1">
    <source>
        <dbReference type="ARBA" id="ARBA00023004"/>
    </source>
</evidence>
<name>A0A919JP87_9ACTN</name>
<keyword evidence="1" id="KW-0408">Iron</keyword>
<dbReference type="PANTHER" id="PTHR42954:SF2">
    <property type="entry name" value="FE(2+) TRANSPORT PROTEIN A"/>
    <property type="match status" value="1"/>
</dbReference>
<evidence type="ECO:0000256" key="2">
    <source>
        <dbReference type="SAM" id="MobiDB-lite"/>
    </source>
</evidence>
<dbReference type="SUPFAM" id="SSF50037">
    <property type="entry name" value="C-terminal domain of transcriptional repressors"/>
    <property type="match status" value="1"/>
</dbReference>